<feature type="compositionally biased region" description="Low complexity" evidence="2">
    <location>
        <begin position="248"/>
        <end position="261"/>
    </location>
</feature>
<reference evidence="3 4" key="1">
    <citation type="submission" date="2019-01" db="EMBL/GenBank/DDBJ databases">
        <authorList>
            <person name="Sayadi A."/>
        </authorList>
    </citation>
    <scope>NUCLEOTIDE SEQUENCE [LARGE SCALE GENOMIC DNA]</scope>
</reference>
<keyword evidence="4" id="KW-1185">Reference proteome</keyword>
<evidence type="ECO:0000313" key="4">
    <source>
        <dbReference type="Proteomes" id="UP000410492"/>
    </source>
</evidence>
<dbReference type="Proteomes" id="UP000410492">
    <property type="component" value="Unassembled WGS sequence"/>
</dbReference>
<dbReference type="OrthoDB" id="6780773at2759"/>
<name>A0A653BKP7_CALMS</name>
<evidence type="ECO:0000256" key="1">
    <source>
        <dbReference type="SAM" id="Coils"/>
    </source>
</evidence>
<evidence type="ECO:0000256" key="2">
    <source>
        <dbReference type="SAM" id="MobiDB-lite"/>
    </source>
</evidence>
<organism evidence="3 4">
    <name type="scientific">Callosobruchus maculatus</name>
    <name type="common">Southern cowpea weevil</name>
    <name type="synonym">Pulse bruchid</name>
    <dbReference type="NCBI Taxonomy" id="64391"/>
    <lineage>
        <taxon>Eukaryota</taxon>
        <taxon>Metazoa</taxon>
        <taxon>Ecdysozoa</taxon>
        <taxon>Arthropoda</taxon>
        <taxon>Hexapoda</taxon>
        <taxon>Insecta</taxon>
        <taxon>Pterygota</taxon>
        <taxon>Neoptera</taxon>
        <taxon>Endopterygota</taxon>
        <taxon>Coleoptera</taxon>
        <taxon>Polyphaga</taxon>
        <taxon>Cucujiformia</taxon>
        <taxon>Chrysomeloidea</taxon>
        <taxon>Chrysomelidae</taxon>
        <taxon>Bruchinae</taxon>
        <taxon>Bruchini</taxon>
        <taxon>Callosobruchus</taxon>
    </lineage>
</organism>
<protein>
    <recommendedName>
        <fullName evidence="5">Endonuclease-reverse transcriptase</fullName>
    </recommendedName>
</protein>
<feature type="region of interest" description="Disordered" evidence="2">
    <location>
        <begin position="216"/>
        <end position="279"/>
    </location>
</feature>
<dbReference type="EMBL" id="CAACVG010002180">
    <property type="protein sequence ID" value="VEN36132.1"/>
    <property type="molecule type" value="Genomic_DNA"/>
</dbReference>
<keyword evidence="1" id="KW-0175">Coiled coil</keyword>
<feature type="compositionally biased region" description="Basic and acidic residues" evidence="2">
    <location>
        <begin position="230"/>
        <end position="245"/>
    </location>
</feature>
<gene>
    <name evidence="3" type="ORF">CALMAC_LOCUS1837</name>
</gene>
<proteinExistence type="predicted"/>
<sequence>MVSSSITNEDIFKQMKAEIEQLNKNVTQIKIELEKVNLKYKDIAEENITLKNKVQNLEQKLKKYNIVIYGVTETEETAVSQTVNFINNQLKVKVGEEKIRDAYRIGRKQEGQLKVRPLVVEFLNYSTKQSVIISAKKLPRGCGFYITNDYTQEEYNKRKVLYTHLRKAREAHNSAYIKNNILYVNGGQYSYEDLENDTTEEDDAIFGENLEGAQHKEISHNIHPLPKNTLETKKREERISEDQRYSKTKGSTQKGSSTISSLLRNTPPRLRSNSSSAKV</sequence>
<dbReference type="Gene3D" id="3.30.70.1820">
    <property type="entry name" value="L1 transposable element, RRM domain"/>
    <property type="match status" value="1"/>
</dbReference>
<feature type="coiled-coil region" evidence="1">
    <location>
        <begin position="12"/>
        <end position="67"/>
    </location>
</feature>
<accession>A0A653BKP7</accession>
<evidence type="ECO:0008006" key="5">
    <source>
        <dbReference type="Google" id="ProtNLM"/>
    </source>
</evidence>
<evidence type="ECO:0000313" key="3">
    <source>
        <dbReference type="EMBL" id="VEN36132.1"/>
    </source>
</evidence>
<dbReference type="AlphaFoldDB" id="A0A653BKP7"/>